<evidence type="ECO:0000256" key="1">
    <source>
        <dbReference type="SAM" id="Phobius"/>
    </source>
</evidence>
<organism evidence="3 4">
    <name type="scientific">Anatilimnocola aggregata</name>
    <dbReference type="NCBI Taxonomy" id="2528021"/>
    <lineage>
        <taxon>Bacteria</taxon>
        <taxon>Pseudomonadati</taxon>
        <taxon>Planctomycetota</taxon>
        <taxon>Planctomycetia</taxon>
        <taxon>Pirellulales</taxon>
        <taxon>Pirellulaceae</taxon>
        <taxon>Anatilimnocola</taxon>
    </lineage>
</organism>
<feature type="transmembrane region" description="Helical" evidence="1">
    <location>
        <begin position="86"/>
        <end position="107"/>
    </location>
</feature>
<name>A0A517Y8W4_9BACT</name>
<dbReference type="EMBL" id="CP036274">
    <property type="protein sequence ID" value="QDU26655.1"/>
    <property type="molecule type" value="Genomic_DNA"/>
</dbReference>
<dbReference type="AlphaFoldDB" id="A0A517Y8W4"/>
<accession>A0A517Y8W4</accession>
<proteinExistence type="predicted"/>
<keyword evidence="1" id="KW-0472">Membrane</keyword>
<dbReference type="OrthoDB" id="263761at2"/>
<evidence type="ECO:0000313" key="3">
    <source>
        <dbReference type="EMBL" id="QDU26655.1"/>
    </source>
</evidence>
<gene>
    <name evidence="3" type="ORF">ETAA8_17360</name>
</gene>
<keyword evidence="4" id="KW-1185">Reference proteome</keyword>
<feature type="domain" description="Putative zinc-finger" evidence="2">
    <location>
        <begin position="3"/>
        <end position="37"/>
    </location>
</feature>
<sequence length="270" mass="29586">MNCEQVIPLLSAFHDGELPGDQADDVVDHLARCQSCRDQLESHEALSGLVRKSPTPKPPAGLVRSVQRAVARDAVASPDSAKRRRWLTAAAAIAATILISVGIWQPWVTKPTTHDHRLMVTSFNRFLDAYVSGNAEAAGILAKQFHGKVVDQEGASEFLRRRTIATPTLLAKHQVRERLAIKMPCCDCVQTNYSCEGQTSFVLFEHTEEQGDWFGSRPQVRTECAGKSCCLVEAGKQLVATWPVERGFVTVVGVKDVTELAALVAELEPQ</sequence>
<dbReference type="Gene3D" id="1.10.10.1320">
    <property type="entry name" value="Anti-sigma factor, zinc-finger domain"/>
    <property type="match status" value="1"/>
</dbReference>
<dbReference type="KEGG" id="aagg:ETAA8_17360"/>
<dbReference type="RefSeq" id="WP_145087420.1">
    <property type="nucleotide sequence ID" value="NZ_CP036274.1"/>
</dbReference>
<dbReference type="Pfam" id="PF13490">
    <property type="entry name" value="zf-HC2"/>
    <property type="match status" value="1"/>
</dbReference>
<evidence type="ECO:0000313" key="4">
    <source>
        <dbReference type="Proteomes" id="UP000315017"/>
    </source>
</evidence>
<dbReference type="InterPro" id="IPR027383">
    <property type="entry name" value="Znf_put"/>
</dbReference>
<dbReference type="Proteomes" id="UP000315017">
    <property type="component" value="Chromosome"/>
</dbReference>
<keyword evidence="1" id="KW-0812">Transmembrane</keyword>
<dbReference type="InterPro" id="IPR041916">
    <property type="entry name" value="Anti_sigma_zinc_sf"/>
</dbReference>
<evidence type="ECO:0000259" key="2">
    <source>
        <dbReference type="Pfam" id="PF13490"/>
    </source>
</evidence>
<reference evidence="3 4" key="1">
    <citation type="submission" date="2019-02" db="EMBL/GenBank/DDBJ databases">
        <title>Deep-cultivation of Planctomycetes and their phenomic and genomic characterization uncovers novel biology.</title>
        <authorList>
            <person name="Wiegand S."/>
            <person name="Jogler M."/>
            <person name="Boedeker C."/>
            <person name="Pinto D."/>
            <person name="Vollmers J."/>
            <person name="Rivas-Marin E."/>
            <person name="Kohn T."/>
            <person name="Peeters S.H."/>
            <person name="Heuer A."/>
            <person name="Rast P."/>
            <person name="Oberbeckmann S."/>
            <person name="Bunk B."/>
            <person name="Jeske O."/>
            <person name="Meyerdierks A."/>
            <person name="Storesund J.E."/>
            <person name="Kallscheuer N."/>
            <person name="Luecker S."/>
            <person name="Lage O.M."/>
            <person name="Pohl T."/>
            <person name="Merkel B.J."/>
            <person name="Hornburger P."/>
            <person name="Mueller R.-W."/>
            <person name="Bruemmer F."/>
            <person name="Labrenz M."/>
            <person name="Spormann A.M."/>
            <person name="Op den Camp H."/>
            <person name="Overmann J."/>
            <person name="Amann R."/>
            <person name="Jetten M.S.M."/>
            <person name="Mascher T."/>
            <person name="Medema M.H."/>
            <person name="Devos D.P."/>
            <person name="Kaster A.-K."/>
            <person name="Ovreas L."/>
            <person name="Rohde M."/>
            <person name="Galperin M.Y."/>
            <person name="Jogler C."/>
        </authorList>
    </citation>
    <scope>NUCLEOTIDE SEQUENCE [LARGE SCALE GENOMIC DNA]</scope>
    <source>
        <strain evidence="3 4">ETA_A8</strain>
    </source>
</reference>
<protein>
    <recommendedName>
        <fullName evidence="2">Putative zinc-finger domain-containing protein</fullName>
    </recommendedName>
</protein>
<keyword evidence="1" id="KW-1133">Transmembrane helix</keyword>